<feature type="domain" description="RNA polymerase sigma-70 region 4" evidence="10">
    <location>
        <begin position="430"/>
        <end position="482"/>
    </location>
</feature>
<feature type="compositionally biased region" description="Basic residues" evidence="6">
    <location>
        <begin position="125"/>
        <end position="136"/>
    </location>
</feature>
<dbReference type="PANTHER" id="PTHR30603:SF47">
    <property type="entry name" value="RNA POLYMERASE SIGMA FACTOR SIGD, CHLOROPLASTIC"/>
    <property type="match status" value="1"/>
</dbReference>
<dbReference type="InterPro" id="IPR007624">
    <property type="entry name" value="RNA_pol_sigma70_r3"/>
</dbReference>
<dbReference type="InterPro" id="IPR014284">
    <property type="entry name" value="RNA_pol_sigma-70_dom"/>
</dbReference>
<dbReference type="AlphaFoldDB" id="A0A9N8EQF2"/>
<evidence type="ECO:0000313" key="12">
    <source>
        <dbReference type="Proteomes" id="UP001153069"/>
    </source>
</evidence>
<evidence type="ECO:0000259" key="9">
    <source>
        <dbReference type="Pfam" id="PF04542"/>
    </source>
</evidence>
<accession>A0A9N8EQF2</accession>
<feature type="region of interest" description="Disordered" evidence="6">
    <location>
        <begin position="550"/>
        <end position="614"/>
    </location>
</feature>
<dbReference type="EMBL" id="CAICTM010001405">
    <property type="protein sequence ID" value="CAB9523354.1"/>
    <property type="molecule type" value="Genomic_DNA"/>
</dbReference>
<dbReference type="NCBIfam" id="TIGR02937">
    <property type="entry name" value="sigma70-ECF"/>
    <property type="match status" value="1"/>
</dbReference>
<dbReference type="InterPro" id="IPR013325">
    <property type="entry name" value="RNA_pol_sigma_r2"/>
</dbReference>
<feature type="signal peptide" evidence="7">
    <location>
        <begin position="1"/>
        <end position="21"/>
    </location>
</feature>
<evidence type="ECO:0000256" key="3">
    <source>
        <dbReference type="ARBA" id="ARBA00023082"/>
    </source>
</evidence>
<dbReference type="Pfam" id="PF04539">
    <property type="entry name" value="Sigma70_r3"/>
    <property type="match status" value="1"/>
</dbReference>
<feature type="chain" id="PRO_5040339502" evidence="7">
    <location>
        <begin position="22"/>
        <end position="620"/>
    </location>
</feature>
<dbReference type="InterPro" id="IPR007630">
    <property type="entry name" value="RNA_pol_sigma70_r4"/>
</dbReference>
<keyword evidence="5" id="KW-0804">Transcription</keyword>
<dbReference type="GO" id="GO:0006352">
    <property type="term" value="P:DNA-templated transcription initiation"/>
    <property type="evidence" value="ECO:0007669"/>
    <property type="project" value="InterPro"/>
</dbReference>
<keyword evidence="12" id="KW-1185">Reference proteome</keyword>
<proteinExistence type="inferred from homology"/>
<dbReference type="CDD" id="cd06171">
    <property type="entry name" value="Sigma70_r4"/>
    <property type="match status" value="1"/>
</dbReference>
<protein>
    <submittedName>
        <fullName evidence="11">Sigma factor SigA</fullName>
    </submittedName>
</protein>
<evidence type="ECO:0000256" key="5">
    <source>
        <dbReference type="ARBA" id="ARBA00023163"/>
    </source>
</evidence>
<keyword evidence="4" id="KW-0238">DNA-binding</keyword>
<dbReference type="Proteomes" id="UP001153069">
    <property type="component" value="Unassembled WGS sequence"/>
</dbReference>
<reference evidence="11" key="1">
    <citation type="submission" date="2020-06" db="EMBL/GenBank/DDBJ databases">
        <authorList>
            <consortium name="Plant Systems Biology data submission"/>
        </authorList>
    </citation>
    <scope>NUCLEOTIDE SEQUENCE</scope>
    <source>
        <strain evidence="11">D6</strain>
    </source>
</reference>
<dbReference type="Gene3D" id="1.10.10.10">
    <property type="entry name" value="Winged helix-like DNA-binding domain superfamily/Winged helix DNA-binding domain"/>
    <property type="match status" value="2"/>
</dbReference>
<dbReference type="InterPro" id="IPR000943">
    <property type="entry name" value="RNA_pol_sigma70"/>
</dbReference>
<feature type="domain" description="RNA polymerase sigma-70 region 3" evidence="8">
    <location>
        <begin position="337"/>
        <end position="390"/>
    </location>
</feature>
<evidence type="ECO:0000256" key="6">
    <source>
        <dbReference type="SAM" id="MobiDB-lite"/>
    </source>
</evidence>
<feature type="region of interest" description="Disordered" evidence="6">
    <location>
        <begin position="78"/>
        <end position="147"/>
    </location>
</feature>
<keyword evidence="3" id="KW-0731">Sigma factor</keyword>
<dbReference type="Gene3D" id="1.10.601.10">
    <property type="entry name" value="RNA Polymerase Primary Sigma Factor"/>
    <property type="match status" value="1"/>
</dbReference>
<evidence type="ECO:0000256" key="7">
    <source>
        <dbReference type="SAM" id="SignalP"/>
    </source>
</evidence>
<evidence type="ECO:0000313" key="11">
    <source>
        <dbReference type="EMBL" id="CAB9523354.1"/>
    </source>
</evidence>
<dbReference type="InterPro" id="IPR007627">
    <property type="entry name" value="RNA_pol_sigma70_r2"/>
</dbReference>
<keyword evidence="7" id="KW-0732">Signal</keyword>
<dbReference type="Pfam" id="PF04545">
    <property type="entry name" value="Sigma70_r4"/>
    <property type="match status" value="1"/>
</dbReference>
<evidence type="ECO:0000259" key="8">
    <source>
        <dbReference type="Pfam" id="PF04539"/>
    </source>
</evidence>
<dbReference type="SUPFAM" id="SSF88946">
    <property type="entry name" value="Sigma2 domain of RNA polymerase sigma factors"/>
    <property type="match status" value="1"/>
</dbReference>
<organism evidence="11 12">
    <name type="scientific">Seminavis robusta</name>
    <dbReference type="NCBI Taxonomy" id="568900"/>
    <lineage>
        <taxon>Eukaryota</taxon>
        <taxon>Sar</taxon>
        <taxon>Stramenopiles</taxon>
        <taxon>Ochrophyta</taxon>
        <taxon>Bacillariophyta</taxon>
        <taxon>Bacillariophyceae</taxon>
        <taxon>Bacillariophycidae</taxon>
        <taxon>Naviculales</taxon>
        <taxon>Naviculaceae</taxon>
        <taxon>Seminavis</taxon>
    </lineage>
</organism>
<sequence>MMIKATAVAAVSVLLVSDVRALQPHKPNAPTSRISSTRLDYISLAAAPATEKSTQEQTLQRQEDLQKLEQLLQLEISQQTQTQQAPPLPEKKQRAKKMKKLKKVKETTSSSSSSSSSSSLSDRLQKHKKTIQKQRQQKQQPSSTQHNDVVSLDSVYWIRQSNNNNQNKKKKTALLTKEQEIVLTQQIRALRKAETVRDEYLLATNHSSASEADWAQACGLESSLELRKVIRLGQEARSQLVQSNMGLVVSIAKKHHASLKHAMEAGQGSVGTILTLQDCLQEGQIGLIKAAERFDPSRNVRFGTYATWWIRQRILGAIRDTSRIIRLPAHVHTMLMKMKKAKKQIRQDIGREPSVPELAHYMELPVEKVRQYTHASQNVLSLEKPLRTTAGRSQMDTDSRTLADTIASDAPTPLEDAQRESLRRDLHQVLLEHLTATERAVLMARYGLTDGTAHSLEETARIVGVSRERVRLVESKALNKLRSPQKNYRLQTYVGGGSSSGSKRIPPKTTATATTTKRYQIQENDKASAWTVTDHNSRDVVSPFDYAIKTASPSSTTTSSKKRSKVKLSTRPTRGKPQIKKNALTMGQDYGSKMNHKRSGDETAALPKEEAATPDRLWFF</sequence>
<dbReference type="GO" id="GO:0016987">
    <property type="term" value="F:sigma factor activity"/>
    <property type="evidence" value="ECO:0007669"/>
    <property type="project" value="UniProtKB-KW"/>
</dbReference>
<evidence type="ECO:0000256" key="2">
    <source>
        <dbReference type="ARBA" id="ARBA00023015"/>
    </source>
</evidence>
<dbReference type="InterPro" id="IPR050239">
    <property type="entry name" value="Sigma-70_RNA_pol_init_factors"/>
</dbReference>
<dbReference type="Pfam" id="PF04542">
    <property type="entry name" value="Sigma70_r2"/>
    <property type="match status" value="1"/>
</dbReference>
<feature type="compositionally biased region" description="Low complexity" evidence="6">
    <location>
        <begin position="550"/>
        <end position="559"/>
    </location>
</feature>
<evidence type="ECO:0000256" key="4">
    <source>
        <dbReference type="ARBA" id="ARBA00023125"/>
    </source>
</evidence>
<evidence type="ECO:0000256" key="1">
    <source>
        <dbReference type="ARBA" id="ARBA00007788"/>
    </source>
</evidence>
<dbReference type="InterPro" id="IPR036388">
    <property type="entry name" value="WH-like_DNA-bd_sf"/>
</dbReference>
<dbReference type="GO" id="GO:0003677">
    <property type="term" value="F:DNA binding"/>
    <property type="evidence" value="ECO:0007669"/>
    <property type="project" value="UniProtKB-KW"/>
</dbReference>
<keyword evidence="2" id="KW-0805">Transcription regulation</keyword>
<feature type="domain" description="RNA polymerase sigma-70 region 2" evidence="9">
    <location>
        <begin position="240"/>
        <end position="323"/>
    </location>
</feature>
<dbReference type="OrthoDB" id="201574at2759"/>
<feature type="compositionally biased region" description="Basic residues" evidence="6">
    <location>
        <begin position="560"/>
        <end position="579"/>
    </location>
</feature>
<dbReference type="InterPro" id="IPR013324">
    <property type="entry name" value="RNA_pol_sigma_r3/r4-like"/>
</dbReference>
<dbReference type="SUPFAM" id="SSF88659">
    <property type="entry name" value="Sigma3 and sigma4 domains of RNA polymerase sigma factors"/>
    <property type="match status" value="2"/>
</dbReference>
<comment type="caution">
    <text evidence="11">The sequence shown here is derived from an EMBL/GenBank/DDBJ whole genome shotgun (WGS) entry which is preliminary data.</text>
</comment>
<feature type="region of interest" description="Disordered" evidence="6">
    <location>
        <begin position="491"/>
        <end position="515"/>
    </location>
</feature>
<feature type="compositionally biased region" description="Low complexity" evidence="6">
    <location>
        <begin position="109"/>
        <end position="121"/>
    </location>
</feature>
<gene>
    <name evidence="11" type="ORF">SEMRO_1407_G270010.1</name>
</gene>
<dbReference type="PANTHER" id="PTHR30603">
    <property type="entry name" value="RNA POLYMERASE SIGMA FACTOR RPO"/>
    <property type="match status" value="1"/>
</dbReference>
<evidence type="ECO:0000259" key="10">
    <source>
        <dbReference type="Pfam" id="PF04545"/>
    </source>
</evidence>
<comment type="similarity">
    <text evidence="1">Belongs to the sigma-70 factor family.</text>
</comment>
<feature type="compositionally biased region" description="Basic residues" evidence="6">
    <location>
        <begin position="93"/>
        <end position="103"/>
    </location>
</feature>
<dbReference type="PRINTS" id="PR00046">
    <property type="entry name" value="SIGMA70FCT"/>
</dbReference>
<name>A0A9N8EQF2_9STRA</name>